<organism evidence="2 3">
    <name type="scientific">Moniliophthora roreri</name>
    <name type="common">Frosty pod rot fungus</name>
    <name type="synonym">Monilia roreri</name>
    <dbReference type="NCBI Taxonomy" id="221103"/>
    <lineage>
        <taxon>Eukaryota</taxon>
        <taxon>Fungi</taxon>
        <taxon>Dikarya</taxon>
        <taxon>Basidiomycota</taxon>
        <taxon>Agaricomycotina</taxon>
        <taxon>Agaricomycetes</taxon>
        <taxon>Agaricomycetidae</taxon>
        <taxon>Agaricales</taxon>
        <taxon>Marasmiineae</taxon>
        <taxon>Marasmiaceae</taxon>
        <taxon>Moniliophthora</taxon>
    </lineage>
</organism>
<comment type="caution">
    <text evidence="2">The sequence shown here is derived from an EMBL/GenBank/DDBJ whole genome shotgun (WGS) entry which is preliminary data.</text>
</comment>
<feature type="region of interest" description="Disordered" evidence="1">
    <location>
        <begin position="132"/>
        <end position="189"/>
    </location>
</feature>
<sequence length="301" mass="34003">MAKIKEYEAFIYDIFLDDNFWPRKLVRITTNFDSAGASPQPYQSTTFTRSPWSPSNHDSLAFYPSLQVSPLSGFHLNSSSPTITTPSSQTKFNSWLKNSSTPPITEKMNINTNSYNQRYFFADDVEGRSVYDDYEPMNSFSHDGSDPEHNNPPPTPQYSDNPSPPQYPDNPSPPQHPDNPSPPQQLYDLPHHDQSLTMFSHNSGFAILGGQFNNVLGDQFNSGGFYVLNLPQSMHFNTGFRPDHFTIDGIPIFLYQLLSHFALSLDLSVVQLLLLLTYHSFEPQIIQLLSGTSVQQLLTRA</sequence>
<dbReference type="EMBL" id="LATX01001268">
    <property type="protein sequence ID" value="KTB42963.1"/>
    <property type="molecule type" value="Genomic_DNA"/>
</dbReference>
<accession>A0A0W0G303</accession>
<gene>
    <name evidence="2" type="ORF">WG66_4471</name>
</gene>
<proteinExistence type="predicted"/>
<name>A0A0W0G303_MONRR</name>
<feature type="compositionally biased region" description="Pro residues" evidence="1">
    <location>
        <begin position="150"/>
        <end position="183"/>
    </location>
</feature>
<protein>
    <submittedName>
        <fullName evidence="2">Uncharacterized protein</fullName>
    </submittedName>
</protein>
<reference evidence="2 3" key="1">
    <citation type="submission" date="2015-12" db="EMBL/GenBank/DDBJ databases">
        <title>Draft genome sequence of Moniliophthora roreri, the causal agent of frosty pod rot of cacao.</title>
        <authorList>
            <person name="Aime M.C."/>
            <person name="Diaz-Valderrama J.R."/>
            <person name="Kijpornyongpan T."/>
            <person name="Phillips-Mora W."/>
        </authorList>
    </citation>
    <scope>NUCLEOTIDE SEQUENCE [LARGE SCALE GENOMIC DNA]</scope>
    <source>
        <strain evidence="2 3">MCA 2952</strain>
    </source>
</reference>
<evidence type="ECO:0000313" key="2">
    <source>
        <dbReference type="EMBL" id="KTB42963.1"/>
    </source>
</evidence>
<evidence type="ECO:0000313" key="3">
    <source>
        <dbReference type="Proteomes" id="UP000054988"/>
    </source>
</evidence>
<dbReference type="Proteomes" id="UP000054988">
    <property type="component" value="Unassembled WGS sequence"/>
</dbReference>
<dbReference type="AlphaFoldDB" id="A0A0W0G303"/>
<evidence type="ECO:0000256" key="1">
    <source>
        <dbReference type="SAM" id="MobiDB-lite"/>
    </source>
</evidence>